<comment type="caution">
    <text evidence="2">The sequence shown here is derived from an EMBL/GenBank/DDBJ whole genome shotgun (WGS) entry which is preliminary data.</text>
</comment>
<organism evidence="2 3">
    <name type="scientific">Vibrio chanodichtyis</name>
    <dbReference type="NCBI Taxonomy" id="3027932"/>
    <lineage>
        <taxon>Bacteria</taxon>
        <taxon>Pseudomonadati</taxon>
        <taxon>Pseudomonadota</taxon>
        <taxon>Gammaproteobacteria</taxon>
        <taxon>Vibrionales</taxon>
        <taxon>Vibrionaceae</taxon>
        <taxon>Vibrio</taxon>
    </lineage>
</organism>
<accession>A0ABT5V372</accession>
<feature type="domain" description="DUF5801" evidence="1">
    <location>
        <begin position="49"/>
        <end position="170"/>
    </location>
</feature>
<dbReference type="EMBL" id="JARBFT010000044">
    <property type="protein sequence ID" value="MDE1516101.1"/>
    <property type="molecule type" value="Genomic_DNA"/>
</dbReference>
<dbReference type="Pfam" id="PF19116">
    <property type="entry name" value="DUF5801"/>
    <property type="match status" value="1"/>
</dbReference>
<gene>
    <name evidence="2" type="ORF">PUN32_14035</name>
</gene>
<feature type="non-terminal residue" evidence="2">
    <location>
        <position position="1"/>
    </location>
</feature>
<evidence type="ECO:0000259" key="1">
    <source>
        <dbReference type="Pfam" id="PF19116"/>
    </source>
</evidence>
<dbReference type="RefSeq" id="WP_274723743.1">
    <property type="nucleotide sequence ID" value="NZ_JARBFT010000044.1"/>
</dbReference>
<protein>
    <submittedName>
        <fullName evidence="2">DUF5801 repeats-in-toxin domain-containing protein</fullName>
    </submittedName>
</protein>
<reference evidence="2 3" key="1">
    <citation type="submission" date="2023-02" db="EMBL/GenBank/DDBJ databases">
        <title>Vibrio intestini sp. nov., a close relative of Vibrio cholerae isolated from the intestine of Healthy Culter dabryi.</title>
        <authorList>
            <person name="Wu N."/>
        </authorList>
    </citation>
    <scope>NUCLEOTIDE SEQUENCE [LARGE SCALE GENOMIC DNA]</scope>
    <source>
        <strain evidence="2 3">DSL-7</strain>
    </source>
</reference>
<dbReference type="Proteomes" id="UP001216189">
    <property type="component" value="Unassembled WGS sequence"/>
</dbReference>
<proteinExistence type="predicted"/>
<dbReference type="NCBIfam" id="TIGR01965">
    <property type="entry name" value="VCBS_repeat"/>
    <property type="match status" value="1"/>
</dbReference>
<evidence type="ECO:0000313" key="2">
    <source>
        <dbReference type="EMBL" id="MDE1516101.1"/>
    </source>
</evidence>
<dbReference type="InterPro" id="IPR043824">
    <property type="entry name" value="DUF5801"/>
</dbReference>
<dbReference type="InterPro" id="IPR019959">
    <property type="entry name" value="T1SS-143_rpt-cont_dom"/>
</dbReference>
<dbReference type="NCBIfam" id="TIGR03660">
    <property type="entry name" value="T1SS_rpt_143"/>
    <property type="match status" value="2"/>
</dbReference>
<feature type="non-terminal residue" evidence="2">
    <location>
        <position position="208"/>
    </location>
</feature>
<evidence type="ECO:0000313" key="3">
    <source>
        <dbReference type="Proteomes" id="UP001216189"/>
    </source>
</evidence>
<keyword evidence="3" id="KW-1185">Reference proteome</keyword>
<dbReference type="InterPro" id="IPR010221">
    <property type="entry name" value="VCBS_dom"/>
</dbReference>
<name>A0ABT5V372_9VIBR</name>
<sequence length="208" mass="21498">DHAVGSDSQLLNFTVQATDFDGDTSRIVLPVTIVDDKPTISAVQPLSLSEDDLAQGSDVSQEPLSASGQFSVVQGADRVVSYQLDSSVNPVQGLTSHGVAVTLSAPVADSNGNLTYTASAGGSAVFSLLLNTNGSYTFTLLGVVDHAVGSDSQLLNFTVQATDFDGDTSRIVLPVTIVDDKPTISAVQPLSLSEDDLAQGSDVSQEPL</sequence>